<evidence type="ECO:0000256" key="1">
    <source>
        <dbReference type="SAM" id="Coils"/>
    </source>
</evidence>
<dbReference type="KEGG" id="gce:KYE46_13040"/>
<dbReference type="RefSeq" id="WP_219001050.1">
    <property type="nucleotide sequence ID" value="NZ_CP079194.1"/>
</dbReference>
<dbReference type="AlphaFoldDB" id="A0A8F6TVC5"/>
<feature type="signal peptide" evidence="2">
    <location>
        <begin position="1"/>
        <end position="24"/>
    </location>
</feature>
<feature type="chain" id="PRO_5034711850" evidence="2">
    <location>
        <begin position="25"/>
        <end position="407"/>
    </location>
</feature>
<gene>
    <name evidence="3" type="ORF">KYE46_13040</name>
</gene>
<dbReference type="EMBL" id="CP079194">
    <property type="protein sequence ID" value="QXT38854.1"/>
    <property type="molecule type" value="Genomic_DNA"/>
</dbReference>
<keyword evidence="1" id="KW-0175">Coiled coil</keyword>
<keyword evidence="2" id="KW-0732">Signal</keyword>
<keyword evidence="4" id="KW-1185">Reference proteome</keyword>
<name>A0A8F6TVC5_9RHOB</name>
<feature type="coiled-coil region" evidence="1">
    <location>
        <begin position="44"/>
        <end position="71"/>
    </location>
</feature>
<reference evidence="3 4" key="1">
    <citation type="submission" date="2021-07" db="EMBL/GenBank/DDBJ databases">
        <title>A novel Jannaschia species isolated from marine dinoflagellate Ceratoperidinium margalefii.</title>
        <authorList>
            <person name="Jiang Y."/>
            <person name="Li Z."/>
        </authorList>
    </citation>
    <scope>NUCLEOTIDE SEQUENCE [LARGE SCALE GENOMIC DNA]</scope>
    <source>
        <strain evidence="3 4">J12C1-MA-4</strain>
    </source>
</reference>
<evidence type="ECO:0000256" key="2">
    <source>
        <dbReference type="SAM" id="SignalP"/>
    </source>
</evidence>
<evidence type="ECO:0000313" key="3">
    <source>
        <dbReference type="EMBL" id="QXT38854.1"/>
    </source>
</evidence>
<accession>A0A8F6TVC5</accession>
<proteinExistence type="predicted"/>
<dbReference type="Proteomes" id="UP000825009">
    <property type="component" value="Chromosome"/>
</dbReference>
<sequence>MFRAPLLASIAALTLFATPLAAQTAEVEAQRQAVFQQLLTDPGNRQLMREYARLSVRAREFEAAAATLERLVDLEPDNTGARVELAIAYFALGSYAVAEYHLAAAQASGSLTPAQATQVARYRDQAQERDDRSTYNGRVQVGYAYADTSSEEGAFVNGAVDWRIDMGDAHVTQWVTEFAFSSYEPGDSSINGRNAGRLRSGPEWRLAQDAYGPRLQAYGELGWFENDSTLDGDYTSWGVGLAYANPLNERFTVYSDLTLGRAFARDDGDADFDFHEFDLGVTYRPSRDTRFRLSGTWGSRTGVDSPDEYTEASVRLTAQHAFDAGLSHVPNRWVVSAFAEVGQAENSVSGTDFEIDTESYGASLRAFVMEDIYLETGVAQVMEDSLTGGVTTTREELIYTFQVGWEF</sequence>
<organism evidence="3 4">
    <name type="scientific">Gymnodinialimonas ceratoperidinii</name>
    <dbReference type="NCBI Taxonomy" id="2856823"/>
    <lineage>
        <taxon>Bacteria</taxon>
        <taxon>Pseudomonadati</taxon>
        <taxon>Pseudomonadota</taxon>
        <taxon>Alphaproteobacteria</taxon>
        <taxon>Rhodobacterales</taxon>
        <taxon>Paracoccaceae</taxon>
        <taxon>Gymnodinialimonas</taxon>
    </lineage>
</organism>
<protein>
    <submittedName>
        <fullName evidence="3">Tetratricopeptide repeat protein</fullName>
    </submittedName>
</protein>
<evidence type="ECO:0000313" key="4">
    <source>
        <dbReference type="Proteomes" id="UP000825009"/>
    </source>
</evidence>